<dbReference type="SUPFAM" id="SSF56935">
    <property type="entry name" value="Porins"/>
    <property type="match status" value="1"/>
</dbReference>
<dbReference type="Proteomes" id="UP000663400">
    <property type="component" value="Chromosome"/>
</dbReference>
<evidence type="ECO:0000256" key="4">
    <source>
        <dbReference type="ARBA" id="ARBA00022692"/>
    </source>
</evidence>
<dbReference type="InterPro" id="IPR012910">
    <property type="entry name" value="Plug_dom"/>
</dbReference>
<dbReference type="PANTHER" id="PTHR47234">
    <property type="match status" value="1"/>
</dbReference>
<feature type="domain" description="TonB-dependent receptor-like beta-barrel" evidence="10">
    <location>
        <begin position="386"/>
        <end position="895"/>
    </location>
</feature>
<dbReference type="InterPro" id="IPR037066">
    <property type="entry name" value="Plug_dom_sf"/>
</dbReference>
<keyword evidence="6 8" id="KW-0472">Membrane</keyword>
<dbReference type="RefSeq" id="WP_200604181.1">
    <property type="nucleotide sequence ID" value="NZ_CP071517.1"/>
</dbReference>
<evidence type="ECO:0000256" key="3">
    <source>
        <dbReference type="ARBA" id="ARBA00022452"/>
    </source>
</evidence>
<name>A0ABX7RA17_9GAMM</name>
<keyword evidence="7 8" id="KW-0998">Cell outer membrane</keyword>
<dbReference type="Gene3D" id="2.170.130.10">
    <property type="entry name" value="TonB-dependent receptor, plug domain"/>
    <property type="match status" value="1"/>
</dbReference>
<dbReference type="Pfam" id="PF07715">
    <property type="entry name" value="Plug"/>
    <property type="match status" value="1"/>
</dbReference>
<sequence>MSGALALALWQASAVAQVAPEEDATTLATVEVTGSHLRRVEQETSQPLLVLDREQLLQTGLSNVGEILQQLPQHGSDLNSDYNNGGNGETRVDLRNLGAVRTLVLLNGHRYVNSLDGAIDVGSIPLPIVERIEVLTDGASAIYGSDAIAGVVNIITRDSYDGVESNLYYASSEHGDGERRAADITWGRSGARGGVVVNLSFADQRPIWAGDRAISAVPTFGLPANDQFAGASANTPDGRFGFGPGGDLLPDGATDGQLTWDRQQGGYRTFDFRSDSYNFAPENYLRTPYERTALFAQAHYELSDAVLFRSELLLHRRRSSQELAPTPITQFDAGDEPGQHAIASDSIYNSFGQPVTFFSFRPVGRKRRFEQDVQTHYLSLGLEGVVQWGRRRFDWDVNVIDGRTHEEKSISGGYDLDRLGLGIGPSFRDAVGTPRCGTATAPVPDCVPLDFLHGQDGLSAEMLASISATGGLDEVRELRDVTVGISGDLVELPAGPLAVAAGMEYRRESARIDLDPLLADDTISFGSNLTDAISGHVRAREAYMELNLPLLADRPLADTLEVSAAMRYSDYSTFGSTSNYKLGIAWRPGADWLVRATWSQGYRAPSVSELFAFSGSFQAAGLDIPGLDPCVYPPTQATAERCQADGVPADGFDPQVGPKVRSGSNPDLQPEQARNRTLGVVWSPAAIAGLDLSLDWWRIELQDTIDEIPDYLLPWLCYVEAIASACQQVRRDPSTGVLTEIDARRFNYGAYELEGYDLSLGYGWQAAPGDFRLAWDTVYLSQYLKEIPRHAPPVSAVGNFFLFDPAWRIRSVLSLDWSRQSLGATIRLRYFSPLDESCEKPAGAGHVELCDRPDFQSPTFFGSPEHIIDAVTYTDLQWRWEPHARIQISVGVNNLFDRGPPVSYVAFNSYDPSYDIPGRMWYVNWRQRF</sequence>
<protein>
    <submittedName>
        <fullName evidence="12">TonB-dependent receptor</fullName>
    </submittedName>
</protein>
<dbReference type="PROSITE" id="PS52016">
    <property type="entry name" value="TONB_DEPENDENT_REC_3"/>
    <property type="match status" value="1"/>
</dbReference>
<keyword evidence="5 9" id="KW-0798">TonB box</keyword>
<dbReference type="InterPro" id="IPR000531">
    <property type="entry name" value="Beta-barrel_TonB"/>
</dbReference>
<dbReference type="InterPro" id="IPR039426">
    <property type="entry name" value="TonB-dep_rcpt-like"/>
</dbReference>
<dbReference type="PANTHER" id="PTHR47234:SF2">
    <property type="entry name" value="TONB-DEPENDENT RECEPTOR"/>
    <property type="match status" value="1"/>
</dbReference>
<feature type="domain" description="TonB-dependent receptor plug" evidence="11">
    <location>
        <begin position="42"/>
        <end position="151"/>
    </location>
</feature>
<evidence type="ECO:0000256" key="9">
    <source>
        <dbReference type="RuleBase" id="RU003357"/>
    </source>
</evidence>
<evidence type="ECO:0000256" key="7">
    <source>
        <dbReference type="ARBA" id="ARBA00023237"/>
    </source>
</evidence>
<comment type="similarity">
    <text evidence="8 9">Belongs to the TonB-dependent receptor family.</text>
</comment>
<comment type="subcellular location">
    <subcellularLocation>
        <location evidence="1 8">Cell outer membrane</location>
        <topology evidence="1 8">Multi-pass membrane protein</topology>
    </subcellularLocation>
</comment>
<keyword evidence="2 8" id="KW-0813">Transport</keyword>
<evidence type="ECO:0000256" key="2">
    <source>
        <dbReference type="ARBA" id="ARBA00022448"/>
    </source>
</evidence>
<evidence type="ECO:0000256" key="6">
    <source>
        <dbReference type="ARBA" id="ARBA00023136"/>
    </source>
</evidence>
<dbReference type="EMBL" id="CP071517">
    <property type="protein sequence ID" value="QSX74934.1"/>
    <property type="molecule type" value="Genomic_DNA"/>
</dbReference>
<evidence type="ECO:0000256" key="8">
    <source>
        <dbReference type="PROSITE-ProRule" id="PRU01360"/>
    </source>
</evidence>
<dbReference type="Gene3D" id="2.40.170.20">
    <property type="entry name" value="TonB-dependent receptor, beta-barrel domain"/>
    <property type="match status" value="1"/>
</dbReference>
<keyword evidence="4 8" id="KW-0812">Transmembrane</keyword>
<accession>A0ABX7RA17</accession>
<evidence type="ECO:0000259" key="10">
    <source>
        <dbReference type="Pfam" id="PF00593"/>
    </source>
</evidence>
<evidence type="ECO:0000256" key="1">
    <source>
        <dbReference type="ARBA" id="ARBA00004571"/>
    </source>
</evidence>
<keyword evidence="12" id="KW-0675">Receptor</keyword>
<keyword evidence="3 8" id="KW-1134">Transmembrane beta strand</keyword>
<evidence type="ECO:0000256" key="5">
    <source>
        <dbReference type="ARBA" id="ARBA00023077"/>
    </source>
</evidence>
<evidence type="ECO:0000313" key="13">
    <source>
        <dbReference type="Proteomes" id="UP000663400"/>
    </source>
</evidence>
<organism evidence="12 13">
    <name type="scientific">Lysobacter arenosi</name>
    <dbReference type="NCBI Taxonomy" id="2795387"/>
    <lineage>
        <taxon>Bacteria</taxon>
        <taxon>Pseudomonadati</taxon>
        <taxon>Pseudomonadota</taxon>
        <taxon>Gammaproteobacteria</taxon>
        <taxon>Lysobacterales</taxon>
        <taxon>Lysobacteraceae</taxon>
        <taxon>Lysobacter</taxon>
    </lineage>
</organism>
<dbReference type="Pfam" id="PF00593">
    <property type="entry name" value="TonB_dep_Rec_b-barrel"/>
    <property type="match status" value="1"/>
</dbReference>
<proteinExistence type="inferred from homology"/>
<evidence type="ECO:0000313" key="12">
    <source>
        <dbReference type="EMBL" id="QSX74934.1"/>
    </source>
</evidence>
<keyword evidence="13" id="KW-1185">Reference proteome</keyword>
<gene>
    <name evidence="12" type="ORF">HIV01_017635</name>
</gene>
<dbReference type="InterPro" id="IPR036942">
    <property type="entry name" value="Beta-barrel_TonB_sf"/>
</dbReference>
<reference evidence="12 13" key="1">
    <citation type="submission" date="2021-02" db="EMBL/GenBank/DDBJ databases">
        <title>Lysobacter arenosi sp. nov., isolated from soil of gangwondo yeongwol, south Korea.</title>
        <authorList>
            <person name="Kim K.R."/>
            <person name="Kim K.H."/>
            <person name="Jeon C.O."/>
        </authorList>
    </citation>
    <scope>NUCLEOTIDE SEQUENCE [LARGE SCALE GENOMIC DNA]</scope>
    <source>
        <strain evidence="12 13">R7</strain>
    </source>
</reference>
<evidence type="ECO:0000259" key="11">
    <source>
        <dbReference type="Pfam" id="PF07715"/>
    </source>
</evidence>